<evidence type="ECO:0000256" key="1">
    <source>
        <dbReference type="ARBA" id="ARBA00004193"/>
    </source>
</evidence>
<dbReference type="InterPro" id="IPR050957">
    <property type="entry name" value="BMP_lipoprotein"/>
</dbReference>
<proteinExistence type="inferred from homology"/>
<gene>
    <name evidence="9" type="ORF">H8707_10615</name>
</gene>
<dbReference type="EMBL" id="JACRTG010000025">
    <property type="protein sequence ID" value="MBC8588679.1"/>
    <property type="molecule type" value="Genomic_DNA"/>
</dbReference>
<evidence type="ECO:0000256" key="5">
    <source>
        <dbReference type="ARBA" id="ARBA00023136"/>
    </source>
</evidence>
<sequence length="374" mass="40474">MKKFNKIGVLFIAMMLVLTACSNGSKSPNNDQSDAEGTYKNIMFVVTGTLGGRTNNDDVLAAINDYIKTVDGNVDTFECNMDASLYESTLMQVAESGEYDLIVTGFGTMIEPLGNTAKKYPDQKFLIFDTQMDYSDEANSNVISVQVLQNEGGFLAGALAAQITTSNAELANEDKVVGFVGAIESTSILDFLMGYIEGVNYVDPSIEVLYSFVGNHTDSALAKELGLSQYQQGADVVFAVGQNGLGVAEAASDANKYLIGVDFDYSERLEATSKEDASHVLTSVIKDYHGMVYPILEAINKGDVEWGTHTFISHGEGGVYLVRNDYTNAIVPSDVWPEYEKIVKDIDSGNIKVSTAFGASTEEIEKVKSEAKSH</sequence>
<keyword evidence="3" id="KW-1003">Cell membrane</keyword>
<dbReference type="PANTHER" id="PTHR34296">
    <property type="entry name" value="TRANSCRIPTIONAL ACTIVATOR PROTEIN MED"/>
    <property type="match status" value="1"/>
</dbReference>
<keyword evidence="4 7" id="KW-0732">Signal</keyword>
<keyword evidence="5" id="KW-0472">Membrane</keyword>
<dbReference type="Pfam" id="PF02608">
    <property type="entry name" value="Bmp"/>
    <property type="match status" value="1"/>
</dbReference>
<evidence type="ECO:0000256" key="3">
    <source>
        <dbReference type="ARBA" id="ARBA00022475"/>
    </source>
</evidence>
<evidence type="ECO:0000256" key="4">
    <source>
        <dbReference type="ARBA" id="ARBA00022729"/>
    </source>
</evidence>
<dbReference type="PANTHER" id="PTHR34296:SF2">
    <property type="entry name" value="ABC TRANSPORTER GUANOSINE-BINDING PROTEIN NUPN"/>
    <property type="match status" value="1"/>
</dbReference>
<dbReference type="SUPFAM" id="SSF53822">
    <property type="entry name" value="Periplasmic binding protein-like I"/>
    <property type="match status" value="1"/>
</dbReference>
<name>A0A926EYE4_9FIRM</name>
<dbReference type="PROSITE" id="PS51257">
    <property type="entry name" value="PROKAR_LIPOPROTEIN"/>
    <property type="match status" value="1"/>
</dbReference>
<evidence type="ECO:0000256" key="7">
    <source>
        <dbReference type="SAM" id="SignalP"/>
    </source>
</evidence>
<dbReference type="GO" id="GO:0005886">
    <property type="term" value="C:plasma membrane"/>
    <property type="evidence" value="ECO:0007669"/>
    <property type="project" value="UniProtKB-SubCell"/>
</dbReference>
<dbReference type="InterPro" id="IPR028082">
    <property type="entry name" value="Peripla_BP_I"/>
</dbReference>
<evidence type="ECO:0000256" key="6">
    <source>
        <dbReference type="ARBA" id="ARBA00023288"/>
    </source>
</evidence>
<dbReference type="AlphaFoldDB" id="A0A926EYE4"/>
<keyword evidence="6" id="KW-0449">Lipoprotein</keyword>
<evidence type="ECO:0000313" key="10">
    <source>
        <dbReference type="Proteomes" id="UP000601171"/>
    </source>
</evidence>
<comment type="caution">
    <text evidence="9">The sequence shown here is derived from an EMBL/GenBank/DDBJ whole genome shotgun (WGS) entry which is preliminary data.</text>
</comment>
<comment type="subcellular location">
    <subcellularLocation>
        <location evidence="1">Cell membrane</location>
        <topology evidence="1">Lipid-anchor</topology>
    </subcellularLocation>
</comment>
<dbReference type="InterPro" id="IPR003760">
    <property type="entry name" value="PnrA-like"/>
</dbReference>
<comment type="similarity">
    <text evidence="2">Belongs to the BMP lipoprotein family.</text>
</comment>
<dbReference type="RefSeq" id="WP_262430133.1">
    <property type="nucleotide sequence ID" value="NZ_JACRTG010000025.1"/>
</dbReference>
<protein>
    <submittedName>
        <fullName evidence="9">BMP family ABC transporter substrate-binding protein</fullName>
    </submittedName>
</protein>
<feature type="chain" id="PRO_5038820777" evidence="7">
    <location>
        <begin position="23"/>
        <end position="374"/>
    </location>
</feature>
<feature type="signal peptide" evidence="7">
    <location>
        <begin position="1"/>
        <end position="22"/>
    </location>
</feature>
<evidence type="ECO:0000313" key="9">
    <source>
        <dbReference type="EMBL" id="MBC8588679.1"/>
    </source>
</evidence>
<evidence type="ECO:0000256" key="2">
    <source>
        <dbReference type="ARBA" id="ARBA00008610"/>
    </source>
</evidence>
<accession>A0A926EYE4</accession>
<feature type="domain" description="ABC transporter substrate-binding protein PnrA-like" evidence="8">
    <location>
        <begin position="40"/>
        <end position="322"/>
    </location>
</feature>
<dbReference type="Proteomes" id="UP000601171">
    <property type="component" value="Unassembled WGS sequence"/>
</dbReference>
<evidence type="ECO:0000259" key="8">
    <source>
        <dbReference type="Pfam" id="PF02608"/>
    </source>
</evidence>
<reference evidence="9" key="1">
    <citation type="submission" date="2020-08" db="EMBL/GenBank/DDBJ databases">
        <title>Genome public.</title>
        <authorList>
            <person name="Liu C."/>
            <person name="Sun Q."/>
        </authorList>
    </citation>
    <scope>NUCLEOTIDE SEQUENCE</scope>
    <source>
        <strain evidence="9">BX21</strain>
    </source>
</reference>
<keyword evidence="10" id="KW-1185">Reference proteome</keyword>
<dbReference type="Gene3D" id="3.40.50.2300">
    <property type="match status" value="2"/>
</dbReference>
<organism evidence="9 10">
    <name type="scientific">Paratissierella segnis</name>
    <dbReference type="NCBI Taxonomy" id="2763679"/>
    <lineage>
        <taxon>Bacteria</taxon>
        <taxon>Bacillati</taxon>
        <taxon>Bacillota</taxon>
        <taxon>Tissierellia</taxon>
        <taxon>Tissierellales</taxon>
        <taxon>Tissierellaceae</taxon>
        <taxon>Paratissierella</taxon>
    </lineage>
</organism>